<evidence type="ECO:0008006" key="4">
    <source>
        <dbReference type="Google" id="ProtNLM"/>
    </source>
</evidence>
<proteinExistence type="predicted"/>
<feature type="transmembrane region" description="Helical" evidence="1">
    <location>
        <begin position="67"/>
        <end position="86"/>
    </location>
</feature>
<organism evidence="2 3">
    <name type="scientific">Nocardioides islandensis</name>
    <dbReference type="NCBI Taxonomy" id="433663"/>
    <lineage>
        <taxon>Bacteria</taxon>
        <taxon>Bacillati</taxon>
        <taxon>Actinomycetota</taxon>
        <taxon>Actinomycetes</taxon>
        <taxon>Propionibacteriales</taxon>
        <taxon>Nocardioidaceae</taxon>
        <taxon>Nocardioides</taxon>
    </lineage>
</organism>
<dbReference type="EMBL" id="JADKPN010000011">
    <property type="protein sequence ID" value="MBF4764914.1"/>
    <property type="molecule type" value="Genomic_DNA"/>
</dbReference>
<name>A0A930VCC6_9ACTN</name>
<feature type="transmembrane region" description="Helical" evidence="1">
    <location>
        <begin position="92"/>
        <end position="109"/>
    </location>
</feature>
<gene>
    <name evidence="2" type="ORF">ISU07_17415</name>
</gene>
<comment type="caution">
    <text evidence="2">The sequence shown here is derived from an EMBL/GenBank/DDBJ whole genome shotgun (WGS) entry which is preliminary data.</text>
</comment>
<keyword evidence="3" id="KW-1185">Reference proteome</keyword>
<dbReference type="AlphaFoldDB" id="A0A930VCC6"/>
<dbReference type="RefSeq" id="WP_194708083.1">
    <property type="nucleotide sequence ID" value="NZ_JADKPN010000011.1"/>
</dbReference>
<keyword evidence="1" id="KW-0472">Membrane</keyword>
<keyword evidence="1" id="KW-0812">Transmembrane</keyword>
<protein>
    <recommendedName>
        <fullName evidence="4">Integral membrane protein</fullName>
    </recommendedName>
</protein>
<sequence length="115" mass="12231">MAEDELERRDYEALLATRGELGPDYEAALVDSFAERMEKEIQRRVASGGVVRSGRDRAAESAGKRQLALGIVSLGAGIPITAISAAMADLPGLMVAWAGIAVVNVAHALQGRRRD</sequence>
<accession>A0A930VCC6</accession>
<keyword evidence="1" id="KW-1133">Transmembrane helix</keyword>
<evidence type="ECO:0000256" key="1">
    <source>
        <dbReference type="SAM" id="Phobius"/>
    </source>
</evidence>
<dbReference type="Proteomes" id="UP000640489">
    <property type="component" value="Unassembled WGS sequence"/>
</dbReference>
<evidence type="ECO:0000313" key="2">
    <source>
        <dbReference type="EMBL" id="MBF4764914.1"/>
    </source>
</evidence>
<evidence type="ECO:0000313" key="3">
    <source>
        <dbReference type="Proteomes" id="UP000640489"/>
    </source>
</evidence>
<reference evidence="2" key="1">
    <citation type="submission" date="2020-11" db="EMBL/GenBank/DDBJ databases">
        <title>Nocardioides sp. nov., isolated from Soil of Cynanchum wilfordii Hemsley rhizosphere.</title>
        <authorList>
            <person name="Lee J.-S."/>
            <person name="Suh M.K."/>
            <person name="Kim J.-S."/>
        </authorList>
    </citation>
    <scope>NUCLEOTIDE SEQUENCE</scope>
    <source>
        <strain evidence="2">KCTC 19275</strain>
    </source>
</reference>